<evidence type="ECO:0000256" key="4">
    <source>
        <dbReference type="ARBA" id="ARBA00023210"/>
    </source>
</evidence>
<comment type="subcellular location">
    <subcellularLocation>
        <location evidence="5">Cytoplasm</location>
    </subcellularLocation>
    <text evidence="5">Assembles at midcell at the inner surface of the cytoplasmic membrane.</text>
</comment>
<dbReference type="InterPro" id="IPR018316">
    <property type="entry name" value="Tubulin/FtsZ_2-layer-sand-dom"/>
</dbReference>
<evidence type="ECO:0000259" key="8">
    <source>
        <dbReference type="SMART" id="SM00864"/>
    </source>
</evidence>
<dbReference type="SUPFAM" id="SSF55307">
    <property type="entry name" value="Tubulin C-terminal domain-like"/>
    <property type="match status" value="1"/>
</dbReference>
<dbReference type="InterPro" id="IPR045061">
    <property type="entry name" value="FtsZ/CetZ"/>
</dbReference>
<evidence type="ECO:0000256" key="7">
    <source>
        <dbReference type="RuleBase" id="RU000631"/>
    </source>
</evidence>
<dbReference type="GO" id="GO:0000917">
    <property type="term" value="P:division septum assembly"/>
    <property type="evidence" value="ECO:0007669"/>
    <property type="project" value="UniProtKB-KW"/>
</dbReference>
<name>A0A0G7ZMD0_9MOLU</name>
<keyword evidence="2 5" id="KW-0547">Nucleotide-binding</keyword>
<comment type="subunit">
    <text evidence="5">Homodimer. Polymerizes to form a dynamic ring structure in a strictly GTP-dependent manner. Interacts directly with several other division proteins.</text>
</comment>
<dbReference type="InterPro" id="IPR008280">
    <property type="entry name" value="Tub_FtsZ_C"/>
</dbReference>
<dbReference type="PANTHER" id="PTHR30314:SF3">
    <property type="entry name" value="MITOCHONDRIAL DIVISION PROTEIN FSZA"/>
    <property type="match status" value="1"/>
</dbReference>
<protein>
    <recommendedName>
        <fullName evidence="5 6">Cell division protein FtsZ</fullName>
    </recommendedName>
</protein>
<evidence type="ECO:0000259" key="9">
    <source>
        <dbReference type="SMART" id="SM00865"/>
    </source>
</evidence>
<dbReference type="GO" id="GO:0003924">
    <property type="term" value="F:GTPase activity"/>
    <property type="evidence" value="ECO:0007669"/>
    <property type="project" value="UniProtKB-UniRule"/>
</dbReference>
<keyword evidence="4 5" id="KW-0717">Septation</keyword>
<dbReference type="GO" id="GO:0043093">
    <property type="term" value="P:FtsZ-dependent cytokinesis"/>
    <property type="evidence" value="ECO:0007669"/>
    <property type="project" value="UniProtKB-UniRule"/>
</dbReference>
<dbReference type="PROSITE" id="PS01135">
    <property type="entry name" value="FTSZ_2"/>
    <property type="match status" value="1"/>
</dbReference>
<proteinExistence type="inferred from homology"/>
<comment type="similarity">
    <text evidence="1 5 7">Belongs to the FtsZ family.</text>
</comment>
<evidence type="ECO:0000256" key="2">
    <source>
        <dbReference type="ARBA" id="ARBA00022741"/>
    </source>
</evidence>
<keyword evidence="3 5" id="KW-0342">GTP-binding</keyword>
<feature type="domain" description="Tubulin/FtsZ GTPase" evidence="8">
    <location>
        <begin position="20"/>
        <end position="213"/>
    </location>
</feature>
<dbReference type="InterPro" id="IPR000158">
    <property type="entry name" value="Cell_div_FtsZ"/>
</dbReference>
<dbReference type="GO" id="GO:0005737">
    <property type="term" value="C:cytoplasm"/>
    <property type="evidence" value="ECO:0007669"/>
    <property type="project" value="UniProtKB-SubCell"/>
</dbReference>
<evidence type="ECO:0000256" key="5">
    <source>
        <dbReference type="HAMAP-Rule" id="MF_00909"/>
    </source>
</evidence>
<organism evidence="10 11">
    <name type="scientific">Candidatus Hepatoplasma crinochetorum</name>
    <dbReference type="NCBI Taxonomy" id="295596"/>
    <lineage>
        <taxon>Bacteria</taxon>
        <taxon>Bacillati</taxon>
        <taxon>Mycoplasmatota</taxon>
        <taxon>Mollicutes</taxon>
        <taxon>Candidatus Hepatoplasmataceae</taxon>
        <taxon>Candidatus Hepatoplasma</taxon>
    </lineage>
</organism>
<accession>A0A0G7ZMD0</accession>
<feature type="binding site" evidence="5">
    <location>
        <position position="152"/>
    </location>
    <ligand>
        <name>GTP</name>
        <dbReference type="ChEBI" id="CHEBI:37565"/>
    </ligand>
</feature>
<feature type="binding site" evidence="5">
    <location>
        <position position="148"/>
    </location>
    <ligand>
        <name>GTP</name>
        <dbReference type="ChEBI" id="CHEBI:37565"/>
    </ligand>
</feature>
<keyword evidence="5 7" id="KW-0131">Cell cycle</keyword>
<dbReference type="PRINTS" id="PR00423">
    <property type="entry name" value="CELLDVISFTSZ"/>
</dbReference>
<dbReference type="SMART" id="SM00865">
    <property type="entry name" value="Tubulin_C"/>
    <property type="match status" value="1"/>
</dbReference>
<dbReference type="Gene3D" id="3.40.50.1440">
    <property type="entry name" value="Tubulin/FtsZ, GTPase domain"/>
    <property type="match status" value="1"/>
</dbReference>
<evidence type="ECO:0000256" key="1">
    <source>
        <dbReference type="ARBA" id="ARBA00009690"/>
    </source>
</evidence>
<dbReference type="GO" id="GO:0032153">
    <property type="term" value="C:cell division site"/>
    <property type="evidence" value="ECO:0007669"/>
    <property type="project" value="UniProtKB-UniRule"/>
</dbReference>
<keyword evidence="11" id="KW-1185">Reference proteome</keyword>
<dbReference type="EMBL" id="CWGI01000001">
    <property type="protein sequence ID" value="CRX37340.1"/>
    <property type="molecule type" value="Genomic_DNA"/>
</dbReference>
<dbReference type="InterPro" id="IPR024757">
    <property type="entry name" value="FtsZ_C"/>
</dbReference>
<evidence type="ECO:0000313" key="11">
    <source>
        <dbReference type="Proteomes" id="UP000242141"/>
    </source>
</evidence>
<dbReference type="GO" id="GO:0005525">
    <property type="term" value="F:GTP binding"/>
    <property type="evidence" value="ECO:0007669"/>
    <property type="project" value="UniProtKB-UniRule"/>
</dbReference>
<feature type="binding site" evidence="5">
    <location>
        <begin position="117"/>
        <end position="119"/>
    </location>
    <ligand>
        <name>GTP</name>
        <dbReference type="ChEBI" id="CHEBI:37565"/>
    </ligand>
</feature>
<feature type="binding site" evidence="5">
    <location>
        <position position="195"/>
    </location>
    <ligand>
        <name>GTP</name>
        <dbReference type="ChEBI" id="CHEBI:37565"/>
    </ligand>
</feature>
<dbReference type="Proteomes" id="UP000242141">
    <property type="component" value="Unassembled WGS sequence"/>
</dbReference>
<dbReference type="SMART" id="SM00864">
    <property type="entry name" value="Tubulin"/>
    <property type="match status" value="1"/>
</dbReference>
<gene>
    <name evidence="5" type="primary">ftsZ</name>
    <name evidence="10" type="ORF">HEPPS_05710</name>
</gene>
<evidence type="ECO:0000313" key="10">
    <source>
        <dbReference type="EMBL" id="CRX37340.1"/>
    </source>
</evidence>
<feature type="binding site" evidence="5">
    <location>
        <begin position="28"/>
        <end position="32"/>
    </location>
    <ligand>
        <name>GTP</name>
        <dbReference type="ChEBI" id="CHEBI:37565"/>
    </ligand>
</feature>
<keyword evidence="5 7" id="KW-0132">Cell division</keyword>
<dbReference type="GO" id="GO:0051258">
    <property type="term" value="P:protein polymerization"/>
    <property type="evidence" value="ECO:0007669"/>
    <property type="project" value="UniProtKB-UniRule"/>
</dbReference>
<dbReference type="Pfam" id="PF12327">
    <property type="entry name" value="FtsZ_C"/>
    <property type="match status" value="1"/>
</dbReference>
<dbReference type="NCBIfam" id="TIGR00065">
    <property type="entry name" value="ftsZ"/>
    <property type="match status" value="1"/>
</dbReference>
<comment type="function">
    <text evidence="5 7">Essential cell division protein that forms a contractile ring structure (Z ring) at the future cell division site. The regulation of the ring assembly controls the timing and the location of cell division. One of the functions of the FtsZ ring is to recruit other cell division proteins to the septum to produce a new cell wall between the dividing cells. Binds GTP and shows GTPase activity.</text>
</comment>
<dbReference type="Gene3D" id="3.30.1330.20">
    <property type="entry name" value="Tubulin/FtsZ, C-terminal domain"/>
    <property type="match status" value="1"/>
</dbReference>
<reference evidence="11" key="1">
    <citation type="submission" date="2015-05" db="EMBL/GenBank/DDBJ databases">
        <authorList>
            <person name="Collingro A."/>
        </authorList>
    </citation>
    <scope>NUCLEOTIDE SEQUENCE [LARGE SCALE GENOMIC DNA]</scope>
    <source>
        <strain evidence="11">Ps</strain>
    </source>
</reference>
<dbReference type="Pfam" id="PF00091">
    <property type="entry name" value="Tubulin"/>
    <property type="match status" value="1"/>
</dbReference>
<dbReference type="HAMAP" id="MF_00909">
    <property type="entry name" value="FtsZ"/>
    <property type="match status" value="1"/>
</dbReference>
<dbReference type="FunFam" id="3.40.50.1440:FF:000001">
    <property type="entry name" value="Cell division protein FtsZ"/>
    <property type="match status" value="1"/>
</dbReference>
<dbReference type="InterPro" id="IPR036525">
    <property type="entry name" value="Tubulin/FtsZ_GTPase_sf"/>
</dbReference>
<dbReference type="InterPro" id="IPR003008">
    <property type="entry name" value="Tubulin_FtsZ_GTPase"/>
</dbReference>
<sequence length="397" mass="42048">MNFKTTEFDKFTADEDRGARIKIFGIGGGGSNAVNKMIEAKITGLDFYVANTDVQALNDSKVKAENRIALGKNLTKGLGAGANPDIGTKAAQESIDDLKKIIKDTDLVFIAAGMGGGTGTGAAPIIAKAAKDLGCLVVGIVTTPFDFEGKARSLNAKIGLKALKENVDSIIVVSNNRLLAELGDFSITDAFKFSDATLKNAVRTITDLINKHSLINLDFADVKAVLANQGLSLIGTGKASGEDGAVEAAINAIQSPILESSIEGAKNAIVNVLGSPTSLTLKQAQEAVQTIKEAANSNVDVIFGVTINEDMGEEIVVSVIATGLSQIKDFDFDNITVNSPIQKDDNFEDSDLETFKQAITQEMNLRGKKSKSKKELDLQLTKEETDIFSGLSLLDDE</sequence>
<dbReference type="AlphaFoldDB" id="A0A0G7ZMD0"/>
<dbReference type="InterPro" id="IPR020805">
    <property type="entry name" value="Cell_div_FtsZ_CS"/>
</dbReference>
<evidence type="ECO:0000256" key="3">
    <source>
        <dbReference type="ARBA" id="ARBA00023134"/>
    </source>
</evidence>
<keyword evidence="5" id="KW-0963">Cytoplasm</keyword>
<dbReference type="InterPro" id="IPR037103">
    <property type="entry name" value="Tubulin/FtsZ-like_C"/>
</dbReference>
<evidence type="ECO:0000256" key="6">
    <source>
        <dbReference type="NCBIfam" id="TIGR00065"/>
    </source>
</evidence>
<dbReference type="PANTHER" id="PTHR30314">
    <property type="entry name" value="CELL DIVISION PROTEIN FTSZ-RELATED"/>
    <property type="match status" value="1"/>
</dbReference>
<dbReference type="SUPFAM" id="SSF52490">
    <property type="entry name" value="Tubulin nucleotide-binding domain-like"/>
    <property type="match status" value="1"/>
</dbReference>
<feature type="domain" description="Tubulin/FtsZ 2-layer sandwich" evidence="9">
    <location>
        <begin position="215"/>
        <end position="333"/>
    </location>
</feature>
<dbReference type="CDD" id="cd02201">
    <property type="entry name" value="FtsZ_type1"/>
    <property type="match status" value="1"/>
</dbReference>